<sequence>MRPAEDSSPVPELELAKDFPGLEDDGRGPYIDHSEVRAVVSRLREELGSLYGNQPANMSATWSGPGTVGEVAGLGNVGPGETGSWEVASSFGYNTARAYEVFGDSYSELIGYVEKWAEAVERAVSNYEKGHADSSA</sequence>
<organism evidence="2 3">
    <name type="scientific">Nonomuraea salmonea</name>
    <dbReference type="NCBI Taxonomy" id="46181"/>
    <lineage>
        <taxon>Bacteria</taxon>
        <taxon>Bacillati</taxon>
        <taxon>Actinomycetota</taxon>
        <taxon>Actinomycetes</taxon>
        <taxon>Streptosporangiales</taxon>
        <taxon>Streptosporangiaceae</taxon>
        <taxon>Nonomuraea</taxon>
    </lineage>
</organism>
<reference evidence="2 3" key="1">
    <citation type="submission" date="2024-09" db="EMBL/GenBank/DDBJ databases">
        <authorList>
            <person name="Sun Q."/>
            <person name="Mori K."/>
        </authorList>
    </citation>
    <scope>NUCLEOTIDE SEQUENCE [LARGE SCALE GENOMIC DNA]</scope>
    <source>
        <strain evidence="2 3">JCM 3324</strain>
    </source>
</reference>
<evidence type="ECO:0008006" key="4">
    <source>
        <dbReference type="Google" id="ProtNLM"/>
    </source>
</evidence>
<feature type="region of interest" description="Disordered" evidence="1">
    <location>
        <begin position="1"/>
        <end position="30"/>
    </location>
</feature>
<dbReference type="EMBL" id="JBHMCF010000003">
    <property type="protein sequence ID" value="MFB9468798.1"/>
    <property type="molecule type" value="Genomic_DNA"/>
</dbReference>
<evidence type="ECO:0000256" key="1">
    <source>
        <dbReference type="SAM" id="MobiDB-lite"/>
    </source>
</evidence>
<comment type="caution">
    <text evidence="2">The sequence shown here is derived from an EMBL/GenBank/DDBJ whole genome shotgun (WGS) entry which is preliminary data.</text>
</comment>
<evidence type="ECO:0000313" key="2">
    <source>
        <dbReference type="EMBL" id="MFB9468798.1"/>
    </source>
</evidence>
<keyword evidence="3" id="KW-1185">Reference proteome</keyword>
<gene>
    <name evidence="2" type="ORF">ACFFR3_04730</name>
</gene>
<dbReference type="RefSeq" id="WP_364365047.1">
    <property type="nucleotide sequence ID" value="NZ_JBHMCF010000003.1"/>
</dbReference>
<protein>
    <recommendedName>
        <fullName evidence="4">WXG100 family type VII secretion target</fullName>
    </recommendedName>
</protein>
<accession>A0ABV5NET2</accession>
<proteinExistence type="predicted"/>
<name>A0ABV5NET2_9ACTN</name>
<dbReference type="Proteomes" id="UP001589568">
    <property type="component" value="Unassembled WGS sequence"/>
</dbReference>
<evidence type="ECO:0000313" key="3">
    <source>
        <dbReference type="Proteomes" id="UP001589568"/>
    </source>
</evidence>